<dbReference type="Proteomes" id="UP001219518">
    <property type="component" value="Unassembled WGS sequence"/>
</dbReference>
<keyword evidence="3" id="KW-1185">Reference proteome</keyword>
<feature type="non-terminal residue" evidence="2">
    <location>
        <position position="1"/>
    </location>
</feature>
<gene>
    <name evidence="2" type="ORF">KUF71_016296</name>
</gene>
<keyword evidence="1" id="KW-1133">Transmembrane helix</keyword>
<protein>
    <submittedName>
        <fullName evidence="2">Spike glycoprotein</fullName>
    </submittedName>
</protein>
<sequence>SFLTSRFVTEKLLKAHWLHQYVFNAIQDRERSERKKSGTSGQQRNFLLKTEEGARSVFQVPLQIWTLFLVLRGFPYILMIFLYGVNSDSMFRKSRKRNHLCSIGIDIIIDSSRFSGISLTTLSFACQTRRSVMQNLLLSVKPEQEQTTSAVAIPASRLRNKI</sequence>
<reference evidence="2" key="2">
    <citation type="journal article" date="2023" name="BMC Genomics">
        <title>Pest status, molecular evolution, and epigenetic factors derived from the genome assembly of Frankliniella fusca, a thysanopteran phytovirus vector.</title>
        <authorList>
            <person name="Catto M.A."/>
            <person name="Labadie P.E."/>
            <person name="Jacobson A.L."/>
            <person name="Kennedy G.G."/>
            <person name="Srinivasan R."/>
            <person name="Hunt B.G."/>
        </authorList>
    </citation>
    <scope>NUCLEOTIDE SEQUENCE</scope>
    <source>
        <strain evidence="2">PL_HMW_Pooled</strain>
    </source>
</reference>
<keyword evidence="1" id="KW-0812">Transmembrane</keyword>
<accession>A0AAE1LPN4</accession>
<comment type="caution">
    <text evidence="2">The sequence shown here is derived from an EMBL/GenBank/DDBJ whole genome shotgun (WGS) entry which is preliminary data.</text>
</comment>
<evidence type="ECO:0000256" key="1">
    <source>
        <dbReference type="SAM" id="Phobius"/>
    </source>
</evidence>
<reference evidence="2" key="1">
    <citation type="submission" date="2021-07" db="EMBL/GenBank/DDBJ databases">
        <authorList>
            <person name="Catto M.A."/>
            <person name="Jacobson A."/>
            <person name="Kennedy G."/>
            <person name="Labadie P."/>
            <person name="Hunt B.G."/>
            <person name="Srinivasan R."/>
        </authorList>
    </citation>
    <scope>NUCLEOTIDE SEQUENCE</scope>
    <source>
        <strain evidence="2">PL_HMW_Pooled</strain>
        <tissue evidence="2">Head</tissue>
    </source>
</reference>
<dbReference type="EMBL" id="JAHWGI010001303">
    <property type="protein sequence ID" value="KAK3928011.1"/>
    <property type="molecule type" value="Genomic_DNA"/>
</dbReference>
<name>A0AAE1LPN4_9NEOP</name>
<organism evidence="2 3">
    <name type="scientific">Frankliniella fusca</name>
    <dbReference type="NCBI Taxonomy" id="407009"/>
    <lineage>
        <taxon>Eukaryota</taxon>
        <taxon>Metazoa</taxon>
        <taxon>Ecdysozoa</taxon>
        <taxon>Arthropoda</taxon>
        <taxon>Hexapoda</taxon>
        <taxon>Insecta</taxon>
        <taxon>Pterygota</taxon>
        <taxon>Neoptera</taxon>
        <taxon>Paraneoptera</taxon>
        <taxon>Thysanoptera</taxon>
        <taxon>Terebrantia</taxon>
        <taxon>Thripoidea</taxon>
        <taxon>Thripidae</taxon>
        <taxon>Frankliniella</taxon>
    </lineage>
</organism>
<proteinExistence type="predicted"/>
<evidence type="ECO:0000313" key="2">
    <source>
        <dbReference type="EMBL" id="KAK3928011.1"/>
    </source>
</evidence>
<dbReference type="AlphaFoldDB" id="A0AAE1LPN4"/>
<feature type="transmembrane region" description="Helical" evidence="1">
    <location>
        <begin position="64"/>
        <end position="85"/>
    </location>
</feature>
<keyword evidence="1" id="KW-0472">Membrane</keyword>
<evidence type="ECO:0000313" key="3">
    <source>
        <dbReference type="Proteomes" id="UP001219518"/>
    </source>
</evidence>